<evidence type="ECO:0000256" key="2">
    <source>
        <dbReference type="ARBA" id="ARBA00022679"/>
    </source>
</evidence>
<name>A0A8H3IGJ6_9LECA</name>
<dbReference type="Proteomes" id="UP000664521">
    <property type="component" value="Unassembled WGS sequence"/>
</dbReference>
<keyword evidence="2" id="KW-0808">Transferase</keyword>
<keyword evidence="1" id="KW-0489">Methyltransferase</keyword>
<organism evidence="5 6">
    <name type="scientific">Heterodermia speciosa</name>
    <dbReference type="NCBI Taxonomy" id="116794"/>
    <lineage>
        <taxon>Eukaryota</taxon>
        <taxon>Fungi</taxon>
        <taxon>Dikarya</taxon>
        <taxon>Ascomycota</taxon>
        <taxon>Pezizomycotina</taxon>
        <taxon>Lecanoromycetes</taxon>
        <taxon>OSLEUM clade</taxon>
        <taxon>Lecanoromycetidae</taxon>
        <taxon>Caliciales</taxon>
        <taxon>Physciaceae</taxon>
        <taxon>Heterodermia</taxon>
    </lineage>
</organism>
<dbReference type="SUPFAM" id="SSF46785">
    <property type="entry name" value="Winged helix' DNA-binding domain"/>
    <property type="match status" value="1"/>
</dbReference>
<dbReference type="Gene3D" id="3.40.50.150">
    <property type="entry name" value="Vaccinia Virus protein VP39"/>
    <property type="match status" value="1"/>
</dbReference>
<dbReference type="EMBL" id="CAJPDS010000025">
    <property type="protein sequence ID" value="CAF9920005.1"/>
    <property type="molecule type" value="Genomic_DNA"/>
</dbReference>
<dbReference type="InterPro" id="IPR001077">
    <property type="entry name" value="COMT_C"/>
</dbReference>
<evidence type="ECO:0000313" key="5">
    <source>
        <dbReference type="EMBL" id="CAF9920005.1"/>
    </source>
</evidence>
<feature type="domain" description="O-methyltransferase C-terminal" evidence="4">
    <location>
        <begin position="240"/>
        <end position="453"/>
    </location>
</feature>
<comment type="caution">
    <text evidence="5">The sequence shown here is derived from an EMBL/GenBank/DDBJ whole genome shotgun (WGS) entry which is preliminary data.</text>
</comment>
<evidence type="ECO:0000256" key="3">
    <source>
        <dbReference type="ARBA" id="ARBA00022691"/>
    </source>
</evidence>
<dbReference type="InterPro" id="IPR036390">
    <property type="entry name" value="WH_DNA-bd_sf"/>
</dbReference>
<dbReference type="GO" id="GO:0008171">
    <property type="term" value="F:O-methyltransferase activity"/>
    <property type="evidence" value="ECO:0007669"/>
    <property type="project" value="InterPro"/>
</dbReference>
<dbReference type="AlphaFoldDB" id="A0A8H3IGJ6"/>
<sequence length="497" mass="54419">MPAEAESKALMLFLAMPYSHTSRRRFLHHIYVDIHSVFQGQWAAAEIISSYCSSQDIPHPSFHPQAPGVTIPPSAPNAVQNARQKLVASAAAVQRLATEPADYLPHLAIHVCLARSAVHVHAPDPAFLTLSLIVLQYQQLACLGWLCHFDVLARIPRDGTISYSELANATGVPKLQLRSVARMVMTSNFLCEPTPNEVAHNAVSALFICNSSIPNWARFMVKFSAPVATAFAEATEKWGVTDKKNETAFNVALKTDLPFFNFLSQSSGLAESFASYMRSVQSNYGTSLKHLLSGFDWAGVGEGVVVDVGGSTCSSSIALAEAFPKLTCVVEDLPDTISDRLLIEQPKVLSSRISTKAYDFFTPQPVQGADIYLLRMIMHDWPAADAILILKNQLEALKANPRAHLIVMDTVLPLPGSISAVEEALLRVRDLTMIQTFNSKERELGEFEELFSQVKDEGGCLVLRDIVKPAGSLMSVMDVVYESNIHSDSEIEKGLAH</sequence>
<dbReference type="OrthoDB" id="2410195at2759"/>
<dbReference type="InterPro" id="IPR016461">
    <property type="entry name" value="COMT-like"/>
</dbReference>
<dbReference type="PROSITE" id="PS51683">
    <property type="entry name" value="SAM_OMT_II"/>
    <property type="match status" value="1"/>
</dbReference>
<evidence type="ECO:0000259" key="4">
    <source>
        <dbReference type="Pfam" id="PF00891"/>
    </source>
</evidence>
<dbReference type="Gene3D" id="1.10.10.10">
    <property type="entry name" value="Winged helix-like DNA-binding domain superfamily/Winged helix DNA-binding domain"/>
    <property type="match status" value="1"/>
</dbReference>
<dbReference type="InterPro" id="IPR036388">
    <property type="entry name" value="WH-like_DNA-bd_sf"/>
</dbReference>
<evidence type="ECO:0000256" key="1">
    <source>
        <dbReference type="ARBA" id="ARBA00022603"/>
    </source>
</evidence>
<reference evidence="5" key="1">
    <citation type="submission" date="2021-03" db="EMBL/GenBank/DDBJ databases">
        <authorList>
            <person name="Tagirdzhanova G."/>
        </authorList>
    </citation>
    <scope>NUCLEOTIDE SEQUENCE</scope>
</reference>
<keyword evidence="3" id="KW-0949">S-adenosyl-L-methionine</keyword>
<dbReference type="InterPro" id="IPR029063">
    <property type="entry name" value="SAM-dependent_MTases_sf"/>
</dbReference>
<dbReference type="SUPFAM" id="SSF53335">
    <property type="entry name" value="S-adenosyl-L-methionine-dependent methyltransferases"/>
    <property type="match status" value="1"/>
</dbReference>
<dbReference type="Pfam" id="PF00891">
    <property type="entry name" value="Methyltransf_2"/>
    <property type="match status" value="1"/>
</dbReference>
<gene>
    <name evidence="5" type="ORF">HETSPECPRED_004138</name>
</gene>
<keyword evidence="6" id="KW-1185">Reference proteome</keyword>
<dbReference type="PANTHER" id="PTHR43712:SF19">
    <property type="entry name" value="DUAL O-METHYLTRANSFERASE_FAD-DEPENDENT MONOOXYGENASE ELCB"/>
    <property type="match status" value="1"/>
</dbReference>
<dbReference type="GO" id="GO:0032259">
    <property type="term" value="P:methylation"/>
    <property type="evidence" value="ECO:0007669"/>
    <property type="project" value="UniProtKB-KW"/>
</dbReference>
<accession>A0A8H3IGJ6</accession>
<proteinExistence type="predicted"/>
<evidence type="ECO:0000313" key="6">
    <source>
        <dbReference type="Proteomes" id="UP000664521"/>
    </source>
</evidence>
<protein>
    <recommendedName>
        <fullName evidence="4">O-methyltransferase C-terminal domain-containing protein</fullName>
    </recommendedName>
</protein>
<dbReference type="PANTHER" id="PTHR43712">
    <property type="entry name" value="PUTATIVE (AFU_ORTHOLOGUE AFUA_4G14580)-RELATED"/>
    <property type="match status" value="1"/>
</dbReference>